<keyword evidence="1" id="KW-0378">Hydrolase</keyword>
<dbReference type="EC" id="3.4.24.-" evidence="1"/>
<name>A0A7W6HYM2_9BACT</name>
<keyword evidence="2" id="KW-1185">Reference proteome</keyword>
<gene>
    <name evidence="1" type="ORF">GGR14_003233</name>
</gene>
<accession>A0A7W6HYM2</accession>
<dbReference type="EMBL" id="JACIES010000010">
    <property type="protein sequence ID" value="MBB4027421.1"/>
    <property type="molecule type" value="Genomic_DNA"/>
</dbReference>
<keyword evidence="1" id="KW-0645">Protease</keyword>
<dbReference type="RefSeq" id="WP_229783006.1">
    <property type="nucleotide sequence ID" value="NZ_AP028155.1"/>
</dbReference>
<dbReference type="GO" id="GO:0006508">
    <property type="term" value="P:proteolysis"/>
    <property type="evidence" value="ECO:0007669"/>
    <property type="project" value="UniProtKB-KW"/>
</dbReference>
<organism evidence="1 2">
    <name type="scientific">Butyricimonas faecihominis</name>
    <dbReference type="NCBI Taxonomy" id="1472416"/>
    <lineage>
        <taxon>Bacteria</taxon>
        <taxon>Pseudomonadati</taxon>
        <taxon>Bacteroidota</taxon>
        <taxon>Bacteroidia</taxon>
        <taxon>Bacteroidales</taxon>
        <taxon>Odoribacteraceae</taxon>
        <taxon>Butyricimonas</taxon>
    </lineage>
</organism>
<dbReference type="GO" id="GO:0008233">
    <property type="term" value="F:peptidase activity"/>
    <property type="evidence" value="ECO:0007669"/>
    <property type="project" value="UniProtKB-KW"/>
</dbReference>
<dbReference type="Proteomes" id="UP000546007">
    <property type="component" value="Unassembled WGS sequence"/>
</dbReference>
<protein>
    <submittedName>
        <fullName evidence="1">Zinc protease</fullName>
        <ecNumber evidence="1">3.4.24.-</ecNumber>
    </submittedName>
</protein>
<comment type="caution">
    <text evidence="1">The sequence shown here is derived from an EMBL/GenBank/DDBJ whole genome shotgun (WGS) entry which is preliminary data.</text>
</comment>
<proteinExistence type="predicted"/>
<dbReference type="GeneID" id="93103198"/>
<dbReference type="AlphaFoldDB" id="A0A7W6HYM2"/>
<evidence type="ECO:0000313" key="2">
    <source>
        <dbReference type="Proteomes" id="UP000546007"/>
    </source>
</evidence>
<reference evidence="1 2" key="1">
    <citation type="submission" date="2020-08" db="EMBL/GenBank/DDBJ databases">
        <title>Genomic Encyclopedia of Type Strains, Phase IV (KMG-IV): sequencing the most valuable type-strain genomes for metagenomic binning, comparative biology and taxonomic classification.</title>
        <authorList>
            <person name="Goeker M."/>
        </authorList>
    </citation>
    <scope>NUCLEOTIDE SEQUENCE [LARGE SCALE GENOMIC DNA]</scope>
    <source>
        <strain evidence="1 2">DSM 105721</strain>
    </source>
</reference>
<sequence length="491" mass="56837">MKIDYRLLVLFCAVVMTFPSVAQKKKLKREACEYVVLASVSVKNDVEWMKVVDVLQKKHDAEVLFYDKAQRETLEGLKRLRPRYVAVVDMPENIGRETIIDFHRMSRELDEDIYEDFLWGFITGYDAACAMKMVNNSTEPLIIHDAISSITELSSAKWFERYGWVDDHLENLRGEKDGKEEPVITRTIVGDVSDAFANLYVKYNPDLVVTAFHASEKHLQMPFGGYFSCYDGKLIGHSGRGQWELRDSGKRKVYFAVGNCLIGNVNNTKNSMAVAWMNGANAATMVGYVVPTWHGRAGWGGLKYWLTTPGRYTLAEAIFLNQQDFLNQQHEWYPCLTKEKYPFGSSVYEGMVKGRESLTKLLGREPSKDELGFWYDRDMLAYYGDPKWNVRLQELPEENDFMVTSKVKGKKCIITIETKENFNLQRMKGDHFKNEHVLDLPFSYFFPERLKKPRLAEGQDWKVALDENFLLIYNCDFEPNKTYQVILNVEK</sequence>
<evidence type="ECO:0000313" key="1">
    <source>
        <dbReference type="EMBL" id="MBB4027421.1"/>
    </source>
</evidence>